<proteinExistence type="predicted"/>
<keyword evidence="3" id="KW-1185">Reference proteome</keyword>
<evidence type="ECO:0000313" key="3">
    <source>
        <dbReference type="Proteomes" id="UP001193680"/>
    </source>
</evidence>
<protein>
    <submittedName>
        <fullName evidence="2">Helix-turn-helix transcriptional regulator</fullName>
    </submittedName>
</protein>
<dbReference type="EMBL" id="JACBGI020000010">
    <property type="protein sequence ID" value="MBF6058070.1"/>
    <property type="molecule type" value="Genomic_DNA"/>
</dbReference>
<accession>A0ABS0BYD0</accession>
<reference evidence="2 3" key="1">
    <citation type="submission" date="2020-06" db="EMBL/GenBank/DDBJ databases">
        <authorList>
            <person name="Scott K."/>
        </authorList>
    </citation>
    <scope>NUCLEOTIDE SEQUENCE [LARGE SCALE GENOMIC DNA]</scope>
    <source>
        <strain evidence="2 3">HH1</strain>
    </source>
</reference>
<name>A0ABS0BYD0_9GAMM</name>
<sequence length="81" mass="8762">MSNDSSFPNGNVIVLQDAVQLGVMVRDKRKQDGLTQQDLAAIANVGVRFVSELENGKKTVQFDSVMLVLQALGLQLSVSTK</sequence>
<dbReference type="InterPro" id="IPR017507">
    <property type="entry name" value="Tscrpt_reg_HipB-like"/>
</dbReference>
<dbReference type="Pfam" id="PF01381">
    <property type="entry name" value="HTH_3"/>
    <property type="match status" value="1"/>
</dbReference>
<evidence type="ECO:0000259" key="1">
    <source>
        <dbReference type="PROSITE" id="PS50943"/>
    </source>
</evidence>
<evidence type="ECO:0000313" key="2">
    <source>
        <dbReference type="EMBL" id="MBF6058070.1"/>
    </source>
</evidence>
<dbReference type="RefSeq" id="WP_185978209.1">
    <property type="nucleotide sequence ID" value="NZ_JACBGI020000010.1"/>
</dbReference>
<dbReference type="NCBIfam" id="TIGR03070">
    <property type="entry name" value="couple_hipB"/>
    <property type="match status" value="1"/>
</dbReference>
<dbReference type="PROSITE" id="PS50943">
    <property type="entry name" value="HTH_CROC1"/>
    <property type="match status" value="1"/>
</dbReference>
<dbReference type="SMART" id="SM00530">
    <property type="entry name" value="HTH_XRE"/>
    <property type="match status" value="1"/>
</dbReference>
<dbReference type="CDD" id="cd00093">
    <property type="entry name" value="HTH_XRE"/>
    <property type="match status" value="1"/>
</dbReference>
<dbReference type="Gene3D" id="1.10.260.40">
    <property type="entry name" value="lambda repressor-like DNA-binding domains"/>
    <property type="match status" value="1"/>
</dbReference>
<comment type="caution">
    <text evidence="2">The sequence shown here is derived from an EMBL/GenBank/DDBJ whole genome shotgun (WGS) entry which is preliminary data.</text>
</comment>
<dbReference type="SUPFAM" id="SSF47413">
    <property type="entry name" value="lambda repressor-like DNA-binding domains"/>
    <property type="match status" value="1"/>
</dbReference>
<feature type="domain" description="HTH cro/C1-type" evidence="1">
    <location>
        <begin position="25"/>
        <end position="79"/>
    </location>
</feature>
<dbReference type="Proteomes" id="UP001193680">
    <property type="component" value="Unassembled WGS sequence"/>
</dbReference>
<reference evidence="2 3" key="2">
    <citation type="submission" date="2020-11" db="EMBL/GenBank/DDBJ databases">
        <title>Sulfur oxidizing isolate from Hospital Hole Sinkhole.</title>
        <authorList>
            <person name="Scott K.M."/>
        </authorList>
    </citation>
    <scope>NUCLEOTIDE SEQUENCE [LARGE SCALE GENOMIC DNA]</scope>
    <source>
        <strain evidence="2 3">HH1</strain>
    </source>
</reference>
<dbReference type="InterPro" id="IPR001387">
    <property type="entry name" value="Cro/C1-type_HTH"/>
</dbReference>
<gene>
    <name evidence="2" type="ORF">H8792_006910</name>
</gene>
<dbReference type="InterPro" id="IPR010982">
    <property type="entry name" value="Lambda_DNA-bd_dom_sf"/>
</dbReference>
<organism evidence="2 3">
    <name type="scientific">Thiomicrorhabdus heinhorstiae</name>
    <dbReference type="NCBI Taxonomy" id="2748010"/>
    <lineage>
        <taxon>Bacteria</taxon>
        <taxon>Pseudomonadati</taxon>
        <taxon>Pseudomonadota</taxon>
        <taxon>Gammaproteobacteria</taxon>
        <taxon>Thiotrichales</taxon>
        <taxon>Piscirickettsiaceae</taxon>
        <taxon>Thiomicrorhabdus</taxon>
    </lineage>
</organism>